<evidence type="ECO:0000313" key="3">
    <source>
        <dbReference type="EMBL" id="MDD7965294.1"/>
    </source>
</evidence>
<dbReference type="EMBL" id="JAQZAO010000003">
    <property type="protein sequence ID" value="MDD7965294.1"/>
    <property type="molecule type" value="Genomic_DNA"/>
</dbReference>
<name>A0ABT5SR18_9PSEU</name>
<evidence type="ECO:0000256" key="2">
    <source>
        <dbReference type="SAM" id="Phobius"/>
    </source>
</evidence>
<dbReference type="RefSeq" id="WP_274199836.1">
    <property type="nucleotide sequence ID" value="NZ_JAQZAO010000003.1"/>
</dbReference>
<feature type="transmembrane region" description="Helical" evidence="2">
    <location>
        <begin position="99"/>
        <end position="124"/>
    </location>
</feature>
<accession>A0ABT5SR18</accession>
<organism evidence="3 4">
    <name type="scientific">Actinomycetospora lemnae</name>
    <dbReference type="NCBI Taxonomy" id="3019891"/>
    <lineage>
        <taxon>Bacteria</taxon>
        <taxon>Bacillati</taxon>
        <taxon>Actinomycetota</taxon>
        <taxon>Actinomycetes</taxon>
        <taxon>Pseudonocardiales</taxon>
        <taxon>Pseudonocardiaceae</taxon>
        <taxon>Actinomycetospora</taxon>
    </lineage>
</organism>
<proteinExistence type="predicted"/>
<comment type="caution">
    <text evidence="3">The sequence shown here is derived from an EMBL/GenBank/DDBJ whole genome shotgun (WGS) entry which is preliminary data.</text>
</comment>
<keyword evidence="2" id="KW-0812">Transmembrane</keyword>
<evidence type="ECO:0000313" key="4">
    <source>
        <dbReference type="Proteomes" id="UP001300763"/>
    </source>
</evidence>
<keyword evidence="2" id="KW-1133">Transmembrane helix</keyword>
<gene>
    <name evidence="3" type="ORF">PGB27_08020</name>
</gene>
<feature type="compositionally biased region" description="Polar residues" evidence="1">
    <location>
        <begin position="43"/>
        <end position="56"/>
    </location>
</feature>
<sequence length="135" mass="13717">MAKDPKTKNKREDPVATALTAPDTPVDEPGSPAVVPATGPSERLSTSAGARTSNSPAASTAVARRDAAPATRDVTDTVVSVAADAAHVVQRVLPHRAPVYLGGAALLVVGIVDLPVVAGGALVYEALRRWHPAAT</sequence>
<feature type="compositionally biased region" description="Low complexity" evidence="1">
    <location>
        <begin position="57"/>
        <end position="73"/>
    </location>
</feature>
<keyword evidence="2" id="KW-0472">Membrane</keyword>
<feature type="compositionally biased region" description="Basic and acidic residues" evidence="1">
    <location>
        <begin position="1"/>
        <end position="14"/>
    </location>
</feature>
<protein>
    <submittedName>
        <fullName evidence="3">Uncharacterized protein</fullName>
    </submittedName>
</protein>
<reference evidence="3 4" key="1">
    <citation type="submission" date="2023-02" db="EMBL/GenBank/DDBJ databases">
        <title>Genome sequencing required for Actinomycetospora new species description.</title>
        <authorList>
            <person name="Saimee Y."/>
            <person name="Duangmal K."/>
        </authorList>
    </citation>
    <scope>NUCLEOTIDE SEQUENCE [LARGE SCALE GENOMIC DNA]</scope>
    <source>
        <strain evidence="3 4">DW7H6</strain>
    </source>
</reference>
<keyword evidence="4" id="KW-1185">Reference proteome</keyword>
<evidence type="ECO:0000256" key="1">
    <source>
        <dbReference type="SAM" id="MobiDB-lite"/>
    </source>
</evidence>
<dbReference type="Proteomes" id="UP001300763">
    <property type="component" value="Unassembled WGS sequence"/>
</dbReference>
<feature type="region of interest" description="Disordered" evidence="1">
    <location>
        <begin position="1"/>
        <end position="73"/>
    </location>
</feature>